<keyword evidence="1" id="KW-0472">Membrane</keyword>
<feature type="transmembrane region" description="Helical" evidence="1">
    <location>
        <begin position="30"/>
        <end position="50"/>
    </location>
</feature>
<evidence type="ECO:0000313" key="3">
    <source>
        <dbReference type="EMBL" id="RCG20378.1"/>
    </source>
</evidence>
<proteinExistence type="predicted"/>
<dbReference type="EMBL" id="QOIM01000028">
    <property type="protein sequence ID" value="RCG20378.1"/>
    <property type="molecule type" value="Genomic_DNA"/>
</dbReference>
<keyword evidence="4" id="KW-1185">Reference proteome</keyword>
<dbReference type="OrthoDB" id="8991911at2"/>
<dbReference type="InterPro" id="IPR036249">
    <property type="entry name" value="Thioredoxin-like_sf"/>
</dbReference>
<dbReference type="PROSITE" id="PS51354">
    <property type="entry name" value="GLUTAREDOXIN_2"/>
    <property type="match status" value="1"/>
</dbReference>
<evidence type="ECO:0000256" key="1">
    <source>
        <dbReference type="SAM" id="Phobius"/>
    </source>
</evidence>
<dbReference type="AlphaFoldDB" id="A0A367EQI4"/>
<dbReference type="RefSeq" id="WP_114015254.1">
    <property type="nucleotide sequence ID" value="NZ_QOIM01000028.1"/>
</dbReference>
<dbReference type="InterPro" id="IPR002109">
    <property type="entry name" value="Glutaredoxin"/>
</dbReference>
<keyword evidence="1" id="KW-1133">Transmembrane helix</keyword>
<accession>A0A367EQI4</accession>
<reference evidence="3 4" key="1">
    <citation type="submission" date="2018-06" db="EMBL/GenBank/DDBJ databases">
        <title>Streptomyces reniochalinae sp. nov. and Streptomyces diacarnus sp. nov. from marine sponges.</title>
        <authorList>
            <person name="Li L."/>
        </authorList>
    </citation>
    <scope>NUCLEOTIDE SEQUENCE [LARGE SCALE GENOMIC DNA]</scope>
    <source>
        <strain evidence="3 4">LHW50302</strain>
    </source>
</reference>
<dbReference type="Proteomes" id="UP000253507">
    <property type="component" value="Unassembled WGS sequence"/>
</dbReference>
<sequence>MKRPWTVPMLYVLCGAVVAAWLVSQGSSGTAAVLLVLFVLLAVAHSPVIFPRSIGALEAQRRSAADGRPVVFWRPGCAYCLRMRLKLGRSARRLHWVDIWRDPAGAAAVRAANDGDETVPTVLLAGRAHVNPDPAWVREHLSPSA</sequence>
<keyword evidence="1" id="KW-0812">Transmembrane</keyword>
<dbReference type="Pfam" id="PF00462">
    <property type="entry name" value="Glutaredoxin"/>
    <property type="match status" value="1"/>
</dbReference>
<feature type="transmembrane region" description="Helical" evidence="1">
    <location>
        <begin position="7"/>
        <end position="24"/>
    </location>
</feature>
<feature type="domain" description="Glutaredoxin" evidence="2">
    <location>
        <begin position="70"/>
        <end position="127"/>
    </location>
</feature>
<comment type="caution">
    <text evidence="3">The sequence shown here is derived from an EMBL/GenBank/DDBJ whole genome shotgun (WGS) entry which is preliminary data.</text>
</comment>
<protein>
    <recommendedName>
        <fullName evidence="2">Glutaredoxin domain-containing protein</fullName>
    </recommendedName>
</protein>
<evidence type="ECO:0000313" key="4">
    <source>
        <dbReference type="Proteomes" id="UP000253507"/>
    </source>
</evidence>
<evidence type="ECO:0000259" key="2">
    <source>
        <dbReference type="Pfam" id="PF00462"/>
    </source>
</evidence>
<name>A0A367EQI4_9ACTN</name>
<gene>
    <name evidence="3" type="ORF">DQ392_10435</name>
</gene>
<dbReference type="SUPFAM" id="SSF52833">
    <property type="entry name" value="Thioredoxin-like"/>
    <property type="match status" value="1"/>
</dbReference>
<organism evidence="3 4">
    <name type="scientific">Streptomyces reniochalinae</name>
    <dbReference type="NCBI Taxonomy" id="2250578"/>
    <lineage>
        <taxon>Bacteria</taxon>
        <taxon>Bacillati</taxon>
        <taxon>Actinomycetota</taxon>
        <taxon>Actinomycetes</taxon>
        <taxon>Kitasatosporales</taxon>
        <taxon>Streptomycetaceae</taxon>
        <taxon>Streptomyces</taxon>
    </lineage>
</organism>
<dbReference type="Gene3D" id="3.40.30.10">
    <property type="entry name" value="Glutaredoxin"/>
    <property type="match status" value="1"/>
</dbReference>